<sequence>MASITDSLTRVGDLSVPFAPLSVAGLEDAELLVSQREIAEVRRRLDAVAATVAGEIAHRSRRELGHAGLAQSEGVRTAEELIAKVSGTSTRDARTLVKAAELLPARELAPDAARVARWQRLLGDAVAAATISVEAAELIRTRLTAAEGVDEDALATAVGRLLGEAAGLTIEQLAIRAGRVRDELDLAGIAAREQELHQKRFLRVTPQLDGMTRVTGLLDPESAAIVVPILDAATSPRRGGPRFVAPDAIERTEDIMRDERSTEQLTLDTLVDLVRAGAQVDPNRLLGDRKPAVRILVTKTDLDTRVGAAFFEGQSEAVSIDTAERFICATGAIPILFDDDGRAL</sequence>
<organism evidence="2 3">
    <name type="scientific">Protaetiibacter mangrovi</name>
    <dbReference type="NCBI Taxonomy" id="2970926"/>
    <lineage>
        <taxon>Bacteria</taxon>
        <taxon>Bacillati</taxon>
        <taxon>Actinomycetota</taxon>
        <taxon>Actinomycetes</taxon>
        <taxon>Micrococcales</taxon>
        <taxon>Microbacteriaceae</taxon>
        <taxon>Protaetiibacter</taxon>
    </lineage>
</organism>
<evidence type="ECO:0000313" key="3">
    <source>
        <dbReference type="Proteomes" id="UP001205337"/>
    </source>
</evidence>
<proteinExistence type="predicted"/>
<dbReference type="RefSeq" id="WP_258796896.1">
    <property type="nucleotide sequence ID" value="NZ_JANTHX010000002.1"/>
</dbReference>
<dbReference type="Proteomes" id="UP001205337">
    <property type="component" value="Unassembled WGS sequence"/>
</dbReference>
<reference evidence="2 3" key="1">
    <citation type="submission" date="2022-08" db="EMBL/GenBank/DDBJ databases">
        <authorList>
            <person name="Li F."/>
        </authorList>
    </citation>
    <scope>NUCLEOTIDE SEQUENCE [LARGE SCALE GENOMIC DNA]</scope>
    <source>
        <strain evidence="2 3">10F1B-8-1</strain>
    </source>
</reference>
<dbReference type="InterPro" id="IPR003870">
    <property type="entry name" value="DUF222"/>
</dbReference>
<comment type="caution">
    <text evidence="2">The sequence shown here is derived from an EMBL/GenBank/DDBJ whole genome shotgun (WGS) entry which is preliminary data.</text>
</comment>
<dbReference type="EMBL" id="JANTHX010000002">
    <property type="protein sequence ID" value="MCS0498019.1"/>
    <property type="molecule type" value="Genomic_DNA"/>
</dbReference>
<evidence type="ECO:0000259" key="1">
    <source>
        <dbReference type="Pfam" id="PF02720"/>
    </source>
</evidence>
<feature type="non-terminal residue" evidence="2">
    <location>
        <position position="344"/>
    </location>
</feature>
<evidence type="ECO:0000313" key="2">
    <source>
        <dbReference type="EMBL" id="MCS0498019.1"/>
    </source>
</evidence>
<protein>
    <submittedName>
        <fullName evidence="2">13E12 repeat family protein</fullName>
    </submittedName>
</protein>
<accession>A0ABT1ZBE6</accession>
<keyword evidence="3" id="KW-1185">Reference proteome</keyword>
<dbReference type="Pfam" id="PF02720">
    <property type="entry name" value="DUF222"/>
    <property type="match status" value="1"/>
</dbReference>
<name>A0ABT1ZBE6_9MICO</name>
<gene>
    <name evidence="2" type="ORF">NUH29_00445</name>
</gene>
<feature type="domain" description="DUF222" evidence="1">
    <location>
        <begin position="36"/>
        <end position="329"/>
    </location>
</feature>